<keyword evidence="3" id="KW-0963">Cytoplasm</keyword>
<dbReference type="GO" id="GO:0005829">
    <property type="term" value="C:cytosol"/>
    <property type="evidence" value="ECO:0007669"/>
    <property type="project" value="TreeGrafter"/>
</dbReference>
<dbReference type="PANTHER" id="PTHR47690:SF1">
    <property type="entry name" value="GLUCOKINASE"/>
    <property type="match status" value="1"/>
</dbReference>
<comment type="subcellular location">
    <subcellularLocation>
        <location evidence="3">Cytoplasm</location>
    </subcellularLocation>
</comment>
<dbReference type="PANTHER" id="PTHR47690">
    <property type="entry name" value="GLUCOKINASE"/>
    <property type="match status" value="1"/>
</dbReference>
<dbReference type="NCBIfam" id="TIGR00749">
    <property type="entry name" value="glk"/>
    <property type="match status" value="1"/>
</dbReference>
<dbReference type="EMBL" id="KC810034">
    <property type="protein sequence ID" value="AGO87453.1"/>
    <property type="molecule type" value="Genomic_DNA"/>
</dbReference>
<dbReference type="EC" id="2.7.1.2" evidence="3"/>
<organism evidence="5">
    <name type="scientific">uncultured bacterium B19D1_C12D4_E9D6</name>
    <dbReference type="NCBI Taxonomy" id="1329637"/>
    <lineage>
        <taxon>Bacteria</taxon>
        <taxon>environmental samples</taxon>
    </lineage>
</organism>
<keyword evidence="3" id="KW-0324">Glycolysis</keyword>
<dbReference type="AlphaFoldDB" id="S4W9U8"/>
<dbReference type="Gene3D" id="3.40.367.20">
    <property type="match status" value="1"/>
</dbReference>
<dbReference type="SUPFAM" id="SSF53067">
    <property type="entry name" value="Actin-like ATPase domain"/>
    <property type="match status" value="1"/>
</dbReference>
<reference evidence="5" key="1">
    <citation type="submission" date="2013-03" db="EMBL/GenBank/DDBJ databases">
        <authorList>
            <person name="Ballestriero F."/>
        </authorList>
    </citation>
    <scope>NUCLEOTIDE SEQUENCE</scope>
</reference>
<dbReference type="InterPro" id="IPR003836">
    <property type="entry name" value="Glucokinase"/>
</dbReference>
<dbReference type="GO" id="GO:0005536">
    <property type="term" value="F:D-glucose binding"/>
    <property type="evidence" value="ECO:0007669"/>
    <property type="project" value="InterPro"/>
</dbReference>
<comment type="similarity">
    <text evidence="3 4">Belongs to the bacterial glucokinase family.</text>
</comment>
<dbReference type="GO" id="GO:0004340">
    <property type="term" value="F:glucokinase activity"/>
    <property type="evidence" value="ECO:0007669"/>
    <property type="project" value="UniProtKB-UniRule"/>
</dbReference>
<dbReference type="InterPro" id="IPR043129">
    <property type="entry name" value="ATPase_NBD"/>
</dbReference>
<keyword evidence="2 3" id="KW-0418">Kinase</keyword>
<evidence type="ECO:0000256" key="1">
    <source>
        <dbReference type="ARBA" id="ARBA00022679"/>
    </source>
</evidence>
<dbReference type="GO" id="GO:0005524">
    <property type="term" value="F:ATP binding"/>
    <property type="evidence" value="ECO:0007669"/>
    <property type="project" value="UniProtKB-UniRule"/>
</dbReference>
<dbReference type="CDD" id="cd24008">
    <property type="entry name" value="ASKHA_NBD_GLK"/>
    <property type="match status" value="1"/>
</dbReference>
<comment type="catalytic activity">
    <reaction evidence="3">
        <text>D-glucose + ATP = D-glucose 6-phosphate + ADP + H(+)</text>
        <dbReference type="Rhea" id="RHEA:17825"/>
        <dbReference type="ChEBI" id="CHEBI:4167"/>
        <dbReference type="ChEBI" id="CHEBI:15378"/>
        <dbReference type="ChEBI" id="CHEBI:30616"/>
        <dbReference type="ChEBI" id="CHEBI:61548"/>
        <dbReference type="ChEBI" id="CHEBI:456216"/>
        <dbReference type="EC" id="2.7.1.2"/>
    </reaction>
</comment>
<dbReference type="InterPro" id="IPR050201">
    <property type="entry name" value="Bacterial_glucokinase"/>
</dbReference>
<evidence type="ECO:0000256" key="4">
    <source>
        <dbReference type="RuleBase" id="RU004046"/>
    </source>
</evidence>
<dbReference type="Gene3D" id="3.30.420.40">
    <property type="match status" value="1"/>
</dbReference>
<sequence>MARKEILIADIGATNVRFALLEPLSYAFSELRTGSTRDFSCAEDAIDWYLQEVSTSILEAICIAAAGPVIDQCVCFTNNHWKLNAVNIKKTTGVKQVQLLNDFEAVAYGLPCLEQGDLLSVGGDWSINDCRDFTVAVIGPGSGLGVGGLCVRNGQRFPLIGEGGHVGFAPANELQIALLDALMSKFERVSAERLLSGPGIQNIYVAICSLNGTTAETLSPAQIMHRAESERDENCEQAVALFFEILGQITGDLALTMGARAGVYIGGGIVQKSVDEFLASKFREGFNSKGRHRDLLEKTPTWLITHQNAGLVGASFYAREYLSQRS</sequence>
<gene>
    <name evidence="3" type="primary">glk</name>
</gene>
<protein>
    <recommendedName>
        <fullName evidence="3">Glucokinase</fullName>
        <ecNumber evidence="3">2.7.1.2</ecNumber>
    </recommendedName>
    <alternativeName>
        <fullName evidence="3">Glucose kinase</fullName>
    </alternativeName>
</protein>
<dbReference type="HAMAP" id="MF_00524">
    <property type="entry name" value="Glucokinase"/>
    <property type="match status" value="1"/>
</dbReference>
<accession>S4W9U8</accession>
<dbReference type="GO" id="GO:0006096">
    <property type="term" value="P:glycolytic process"/>
    <property type="evidence" value="ECO:0007669"/>
    <property type="project" value="UniProtKB-UniRule"/>
</dbReference>
<proteinExistence type="inferred from homology"/>
<evidence type="ECO:0000256" key="3">
    <source>
        <dbReference type="HAMAP-Rule" id="MF_00524"/>
    </source>
</evidence>
<comment type="caution">
    <text evidence="3">Lacks conserved residue(s) required for the propagation of feature annotation.</text>
</comment>
<keyword evidence="1 3" id="KW-0808">Transferase</keyword>
<name>S4W9U8_9BACT</name>
<keyword evidence="3" id="KW-0067">ATP-binding</keyword>
<evidence type="ECO:0000256" key="2">
    <source>
        <dbReference type="ARBA" id="ARBA00022777"/>
    </source>
</evidence>
<evidence type="ECO:0000313" key="5">
    <source>
        <dbReference type="EMBL" id="AGO87453.1"/>
    </source>
</evidence>
<keyword evidence="3" id="KW-0547">Nucleotide-binding</keyword>
<dbReference type="Pfam" id="PF02685">
    <property type="entry name" value="Glucokinase"/>
    <property type="match status" value="1"/>
</dbReference>